<dbReference type="AlphaFoldDB" id="A0A1T4M369"/>
<dbReference type="Proteomes" id="UP000189933">
    <property type="component" value="Unassembled WGS sequence"/>
</dbReference>
<evidence type="ECO:0000313" key="3">
    <source>
        <dbReference type="Proteomes" id="UP000189933"/>
    </source>
</evidence>
<dbReference type="OrthoDB" id="1952410at2"/>
<gene>
    <name evidence="2" type="ORF">SAMN02745885_00405</name>
</gene>
<reference evidence="3" key="1">
    <citation type="submission" date="2017-02" db="EMBL/GenBank/DDBJ databases">
        <authorList>
            <person name="Varghese N."/>
            <person name="Submissions S."/>
        </authorList>
    </citation>
    <scope>NUCLEOTIDE SEQUENCE [LARGE SCALE GENOMIC DNA]</scope>
    <source>
        <strain evidence="3">DSM 16521</strain>
    </source>
</reference>
<dbReference type="InterPro" id="IPR018758">
    <property type="entry name" value="FtrD-like"/>
</dbReference>
<feature type="domain" description="Membrane iron-sulfur containing protein FtrD-like" evidence="1">
    <location>
        <begin position="116"/>
        <end position="201"/>
    </location>
</feature>
<accession>A0A1T4M369</accession>
<evidence type="ECO:0000259" key="1">
    <source>
        <dbReference type="Pfam" id="PF10080"/>
    </source>
</evidence>
<organism evidence="2 3">
    <name type="scientific">Carboxydocella sporoproducens DSM 16521</name>
    <dbReference type="NCBI Taxonomy" id="1121270"/>
    <lineage>
        <taxon>Bacteria</taxon>
        <taxon>Bacillati</taxon>
        <taxon>Bacillota</taxon>
        <taxon>Clostridia</taxon>
        <taxon>Eubacteriales</taxon>
        <taxon>Clostridiales Family XVI. Incertae Sedis</taxon>
        <taxon>Carboxydocella</taxon>
    </lineage>
</organism>
<evidence type="ECO:0000313" key="2">
    <source>
        <dbReference type="EMBL" id="SJZ61326.1"/>
    </source>
</evidence>
<protein>
    <submittedName>
        <fullName evidence="2">Predicted membrane protein</fullName>
    </submittedName>
</protein>
<keyword evidence="3" id="KW-1185">Reference proteome</keyword>
<dbReference type="RefSeq" id="WP_078664557.1">
    <property type="nucleotide sequence ID" value="NZ_FUXM01000003.1"/>
</dbReference>
<dbReference type="EMBL" id="FUXM01000003">
    <property type="protein sequence ID" value="SJZ61326.1"/>
    <property type="molecule type" value="Genomic_DNA"/>
</dbReference>
<name>A0A1T4M369_9FIRM</name>
<sequence>MAKRVDKKSMVLQGKKKNSWLLPAAVVLSLAIVGGAVALKTSSQTAATDKANVGTYNVGTQVTYDAAQKIEQTVVQPEFKDGKIYLDLELVKNNKIVKFEIPNQKVTLPNGTTFNSLPITAYVAPSGRVVGAVSFCEPCSGTSFHIEGNELVCNVCGTRWTLEDLKGVSGGCLTYPPDEVKYEVKDGKMVFDEKELRAWQPRV</sequence>
<dbReference type="Pfam" id="PF10080">
    <property type="entry name" value="FtrD-like"/>
    <property type="match status" value="1"/>
</dbReference>
<proteinExistence type="predicted"/>